<name>A0A4Y9EN28_9SPHN</name>
<keyword evidence="4" id="KW-0732">Signal</keyword>
<dbReference type="OrthoDB" id="9769707at2"/>
<keyword evidence="8" id="KW-1185">Reference proteome</keyword>
<keyword evidence="3" id="KW-0472">Membrane</keyword>
<evidence type="ECO:0000313" key="8">
    <source>
        <dbReference type="Proteomes" id="UP000297737"/>
    </source>
</evidence>
<reference evidence="7 8" key="1">
    <citation type="submission" date="2019-02" db="EMBL/GenBank/DDBJ databases">
        <title>Polymorphobacter sp. isolated from the lake at the Tibet of China.</title>
        <authorList>
            <person name="Li A."/>
        </authorList>
    </citation>
    <scope>NUCLEOTIDE SEQUENCE [LARGE SCALE GENOMIC DNA]</scope>
    <source>
        <strain evidence="7 8">DJ1R-1</strain>
    </source>
</reference>
<dbReference type="Proteomes" id="UP000297737">
    <property type="component" value="Unassembled WGS sequence"/>
</dbReference>
<feature type="domain" description="POTRA" evidence="6">
    <location>
        <begin position="253"/>
        <end position="320"/>
    </location>
</feature>
<protein>
    <submittedName>
        <fullName evidence="7">Outer membrane protein assembly factor</fullName>
    </submittedName>
</protein>
<dbReference type="PANTHER" id="PTHR12815">
    <property type="entry name" value="SORTING AND ASSEMBLY MACHINERY SAMM50 PROTEIN FAMILY MEMBER"/>
    <property type="match status" value="1"/>
</dbReference>
<dbReference type="Gene3D" id="2.40.160.50">
    <property type="entry name" value="membrane protein fhac: a member of the omp85/tpsb transporter family"/>
    <property type="match status" value="1"/>
</dbReference>
<organism evidence="7 8">
    <name type="scientific">Glacieibacterium arshaanense</name>
    <dbReference type="NCBI Taxonomy" id="2511025"/>
    <lineage>
        <taxon>Bacteria</taxon>
        <taxon>Pseudomonadati</taxon>
        <taxon>Pseudomonadota</taxon>
        <taxon>Alphaproteobacteria</taxon>
        <taxon>Sphingomonadales</taxon>
        <taxon>Sphingosinicellaceae</taxon>
        <taxon>Glacieibacterium</taxon>
    </lineage>
</organism>
<evidence type="ECO:0000256" key="3">
    <source>
        <dbReference type="ARBA" id="ARBA00023136"/>
    </source>
</evidence>
<feature type="domain" description="Bacterial surface antigen (D15)" evidence="5">
    <location>
        <begin position="364"/>
        <end position="655"/>
    </location>
</feature>
<dbReference type="Gene3D" id="3.10.20.310">
    <property type="entry name" value="membrane protein fhac"/>
    <property type="match status" value="1"/>
</dbReference>
<keyword evidence="2" id="KW-1134">Transmembrane beta strand</keyword>
<sequence>MVNRVVVSGTVLALMLYPVAAMAAAPVATAVPTTATVPETPTAPTESPFFDSMAPLPGNAVPWPTLENTAAPADATPITDADVRYVVVVTGLSQLNLMARFNETSLLHKGRNEPSNIAQIRRRTTADVALIDQLLRSVGYYGGTITPKIVPPAAGGTLRVEITVEPGPLYKFTQIDIISPTPADVIVASSALGLTAGTVVAAAPFDAAQAGLRGQLAAKGHPFPEIGDPDIVIDHAAAAALLTQKIDPGPLGRFGAVKSEGSAQITTRHMQRMVRFKPGEVYSAAEVEDLRRALIATNLYGSVVIKPVNAGTNPDGTAIVDLIVTGETAPLRTVSASAGYSTGEGFRVAGSWQHRNLLPPQGQVTFSGLLAQREIGLGAELRRRNWLKRDRTLVLAGALTTQNQDAFDATTATIGGLVELETNLIWQKKWYYSLGVEFAASNEADLSASTGPNTPRTMYYILSAPLSLSYDGSNDLLNPERGFRINMRASPQVSFESGSFAYVRAQLEGTYYQPVASSVTLAGRLHFGSIIGASRGNIAPTRRFYAGGGGSVRGYNFQQVGPKDAQGVPTGGNSLTEVSVEARIRFGDWGVVPFVDAGQVFTGTVPDFSGMSFGAGIGVRYYTSFGPVRVDVATPLNPGPNDPKVAFYVSIGQAF</sequence>
<dbReference type="InterPro" id="IPR000184">
    <property type="entry name" value="Bac_surfAg_D15"/>
</dbReference>
<evidence type="ECO:0000256" key="1">
    <source>
        <dbReference type="ARBA" id="ARBA00004370"/>
    </source>
</evidence>
<gene>
    <name evidence="7" type="ORF">EUV02_09655</name>
</gene>
<evidence type="ECO:0000259" key="5">
    <source>
        <dbReference type="Pfam" id="PF01103"/>
    </source>
</evidence>
<evidence type="ECO:0000313" key="7">
    <source>
        <dbReference type="EMBL" id="TFU03428.1"/>
    </source>
</evidence>
<dbReference type="AlphaFoldDB" id="A0A4Y9EN28"/>
<evidence type="ECO:0000259" key="6">
    <source>
        <dbReference type="Pfam" id="PF07244"/>
    </source>
</evidence>
<accession>A0A4Y9EN28</accession>
<proteinExistence type="predicted"/>
<feature type="signal peptide" evidence="4">
    <location>
        <begin position="1"/>
        <end position="23"/>
    </location>
</feature>
<keyword evidence="2" id="KW-0812">Transmembrane</keyword>
<comment type="subcellular location">
    <subcellularLocation>
        <location evidence="1">Membrane</location>
    </subcellularLocation>
</comment>
<evidence type="ECO:0000256" key="4">
    <source>
        <dbReference type="SAM" id="SignalP"/>
    </source>
</evidence>
<dbReference type="Pfam" id="PF07244">
    <property type="entry name" value="POTRA"/>
    <property type="match status" value="1"/>
</dbReference>
<comment type="caution">
    <text evidence="7">The sequence shown here is derived from an EMBL/GenBank/DDBJ whole genome shotgun (WGS) entry which is preliminary data.</text>
</comment>
<dbReference type="InterPro" id="IPR039910">
    <property type="entry name" value="D15-like"/>
</dbReference>
<dbReference type="GO" id="GO:0019867">
    <property type="term" value="C:outer membrane"/>
    <property type="evidence" value="ECO:0007669"/>
    <property type="project" value="InterPro"/>
</dbReference>
<dbReference type="Pfam" id="PF01103">
    <property type="entry name" value="Omp85"/>
    <property type="match status" value="1"/>
</dbReference>
<dbReference type="InterPro" id="IPR010827">
    <property type="entry name" value="BamA/TamA_POTRA"/>
</dbReference>
<evidence type="ECO:0000256" key="2">
    <source>
        <dbReference type="ARBA" id="ARBA00022452"/>
    </source>
</evidence>
<dbReference type="EMBL" id="SIHO01000002">
    <property type="protein sequence ID" value="TFU03428.1"/>
    <property type="molecule type" value="Genomic_DNA"/>
</dbReference>
<dbReference type="PANTHER" id="PTHR12815:SF42">
    <property type="entry name" value="BACTERIAL SURFACE ANTIGEN (D15) DOMAIN-CONTAINING PROTEIN"/>
    <property type="match status" value="1"/>
</dbReference>
<feature type="chain" id="PRO_5021345555" evidence="4">
    <location>
        <begin position="24"/>
        <end position="655"/>
    </location>
</feature>